<accession>A0A4Y8ZUZ0</accession>
<dbReference type="GO" id="GO:0031071">
    <property type="term" value="F:cysteine desulfurase activity"/>
    <property type="evidence" value="ECO:0007669"/>
    <property type="project" value="UniProtKB-EC"/>
</dbReference>
<name>A0A4Y8ZUZ0_9SPHN</name>
<keyword evidence="4" id="KW-1185">Reference proteome</keyword>
<dbReference type="PANTHER" id="PTHR11601">
    <property type="entry name" value="CYSTEINE DESULFURYLASE FAMILY MEMBER"/>
    <property type="match status" value="1"/>
</dbReference>
<dbReference type="InterPro" id="IPR015424">
    <property type="entry name" value="PyrdxlP-dep_Trfase"/>
</dbReference>
<comment type="cofactor">
    <cofactor evidence="1">
        <name>pyridoxal 5'-phosphate</name>
        <dbReference type="ChEBI" id="CHEBI:597326"/>
    </cofactor>
</comment>
<dbReference type="PANTHER" id="PTHR11601:SF34">
    <property type="entry name" value="CYSTEINE DESULFURASE"/>
    <property type="match status" value="1"/>
</dbReference>
<evidence type="ECO:0000256" key="2">
    <source>
        <dbReference type="ARBA" id="ARBA00050776"/>
    </source>
</evidence>
<dbReference type="Proteomes" id="UP000298213">
    <property type="component" value="Unassembled WGS sequence"/>
</dbReference>
<comment type="caution">
    <text evidence="3">The sequence shown here is derived from an EMBL/GenBank/DDBJ whole genome shotgun (WGS) entry which is preliminary data.</text>
</comment>
<protein>
    <submittedName>
        <fullName evidence="3">Uncharacterized protein</fullName>
    </submittedName>
</protein>
<evidence type="ECO:0000313" key="4">
    <source>
        <dbReference type="Proteomes" id="UP000298213"/>
    </source>
</evidence>
<dbReference type="Gene3D" id="3.90.1150.10">
    <property type="entry name" value="Aspartate Aminotransferase, domain 1"/>
    <property type="match status" value="1"/>
</dbReference>
<dbReference type="AlphaFoldDB" id="A0A4Y8ZUZ0"/>
<dbReference type="RefSeq" id="WP_135084547.1">
    <property type="nucleotide sequence ID" value="NZ_SPDV01000008.1"/>
</dbReference>
<dbReference type="EMBL" id="SPDV01000008">
    <property type="protein sequence ID" value="TFI59297.1"/>
    <property type="molecule type" value="Genomic_DNA"/>
</dbReference>
<dbReference type="OrthoDB" id="9804366at2"/>
<organism evidence="3 4">
    <name type="scientific">Sphingomonas parva</name>
    <dbReference type="NCBI Taxonomy" id="2555898"/>
    <lineage>
        <taxon>Bacteria</taxon>
        <taxon>Pseudomonadati</taxon>
        <taxon>Pseudomonadota</taxon>
        <taxon>Alphaproteobacteria</taxon>
        <taxon>Sphingomonadales</taxon>
        <taxon>Sphingomonadaceae</taxon>
        <taxon>Sphingomonas</taxon>
    </lineage>
</organism>
<evidence type="ECO:0000313" key="3">
    <source>
        <dbReference type="EMBL" id="TFI59297.1"/>
    </source>
</evidence>
<dbReference type="SUPFAM" id="SSF53383">
    <property type="entry name" value="PLP-dependent transferases"/>
    <property type="match status" value="1"/>
</dbReference>
<dbReference type="InterPro" id="IPR015422">
    <property type="entry name" value="PyrdxlP-dep_Trfase_small"/>
</dbReference>
<sequence length="69" mass="7123">MRAVAFSAGSACASGSGRPSHVLSALGLGERAARSSIRLGFGRYTQEEDLLRALSLIDEAAGRQLAFAA</sequence>
<evidence type="ECO:0000256" key="1">
    <source>
        <dbReference type="ARBA" id="ARBA00001933"/>
    </source>
</evidence>
<gene>
    <name evidence="3" type="ORF">E2493_05500</name>
</gene>
<proteinExistence type="predicted"/>
<comment type="catalytic activity">
    <reaction evidence="2">
        <text>(sulfur carrier)-H + L-cysteine = (sulfur carrier)-SH + L-alanine</text>
        <dbReference type="Rhea" id="RHEA:43892"/>
        <dbReference type="Rhea" id="RHEA-COMP:14737"/>
        <dbReference type="Rhea" id="RHEA-COMP:14739"/>
        <dbReference type="ChEBI" id="CHEBI:29917"/>
        <dbReference type="ChEBI" id="CHEBI:35235"/>
        <dbReference type="ChEBI" id="CHEBI:57972"/>
        <dbReference type="ChEBI" id="CHEBI:64428"/>
        <dbReference type="EC" id="2.8.1.7"/>
    </reaction>
</comment>
<reference evidence="3 4" key="1">
    <citation type="submission" date="2019-03" db="EMBL/GenBank/DDBJ databases">
        <title>Genome sequence of Sphingomonas sp. 17J27-24.</title>
        <authorList>
            <person name="Kim M."/>
            <person name="Maeng S."/>
            <person name="Sathiyaraj S."/>
        </authorList>
    </citation>
    <scope>NUCLEOTIDE SEQUENCE [LARGE SCALE GENOMIC DNA]</scope>
    <source>
        <strain evidence="3 4">17J27-24</strain>
    </source>
</reference>